<dbReference type="GO" id="GO:0016740">
    <property type="term" value="F:transferase activity"/>
    <property type="evidence" value="ECO:0007669"/>
    <property type="project" value="UniProtKB-KW"/>
</dbReference>
<dbReference type="GO" id="GO:0015074">
    <property type="term" value="P:DNA integration"/>
    <property type="evidence" value="ECO:0007669"/>
    <property type="project" value="UniProtKB-KW"/>
</dbReference>
<keyword evidence="5" id="KW-0132">Cell division</keyword>
<evidence type="ECO:0000256" key="3">
    <source>
        <dbReference type="ARBA" id="ARBA00016082"/>
    </source>
</evidence>
<dbReference type="Gene3D" id="1.10.150.130">
    <property type="match status" value="1"/>
</dbReference>
<dbReference type="GO" id="GO:0075713">
    <property type="term" value="P:establishment of integrated proviral latency"/>
    <property type="evidence" value="ECO:0007669"/>
    <property type="project" value="UniProtKB-KW"/>
</dbReference>
<evidence type="ECO:0000256" key="10">
    <source>
        <dbReference type="ARBA" id="ARBA00023125"/>
    </source>
</evidence>
<evidence type="ECO:0000256" key="6">
    <source>
        <dbReference type="ARBA" id="ARBA00022679"/>
    </source>
</evidence>
<keyword evidence="6" id="KW-0808">Transferase</keyword>
<dbReference type="InterPro" id="IPR010998">
    <property type="entry name" value="Integrase_recombinase_N"/>
</dbReference>
<evidence type="ECO:0000256" key="4">
    <source>
        <dbReference type="ARBA" id="ARBA00022490"/>
    </source>
</evidence>
<dbReference type="InterPro" id="IPR013762">
    <property type="entry name" value="Integrase-like_cat_sf"/>
</dbReference>
<reference evidence="17" key="1">
    <citation type="journal article" date="2021" name="Proc. Natl. Acad. Sci. U.S.A.">
        <title>A Catalog of Tens of Thousands of Viruses from Human Metagenomes Reveals Hidden Associations with Chronic Diseases.</title>
        <authorList>
            <person name="Tisza M.J."/>
            <person name="Buck C.B."/>
        </authorList>
    </citation>
    <scope>NUCLEOTIDE SEQUENCE</scope>
    <source>
        <strain evidence="17">Ctoyo6</strain>
    </source>
</reference>
<evidence type="ECO:0000313" key="17">
    <source>
        <dbReference type="EMBL" id="DAF88872.1"/>
    </source>
</evidence>
<dbReference type="InterPro" id="IPR004107">
    <property type="entry name" value="Integrase_SAM-like_N"/>
</dbReference>
<feature type="domain" description="Tyr recombinase" evidence="15">
    <location>
        <begin position="152"/>
        <end position="332"/>
    </location>
</feature>
<comment type="subcellular location">
    <subcellularLocation>
        <location evidence="1">Cytoplasm</location>
    </subcellularLocation>
</comment>
<keyword evidence="9" id="KW-0229">DNA integration</keyword>
<dbReference type="SUPFAM" id="SSF56349">
    <property type="entry name" value="DNA breaking-rejoining enzymes"/>
    <property type="match status" value="1"/>
</dbReference>
<proteinExistence type="inferred from homology"/>
<dbReference type="GO" id="GO:0003677">
    <property type="term" value="F:DNA binding"/>
    <property type="evidence" value="ECO:0007669"/>
    <property type="project" value="UniProtKB-UniRule"/>
</dbReference>
<evidence type="ECO:0000256" key="11">
    <source>
        <dbReference type="ARBA" id="ARBA00023172"/>
    </source>
</evidence>
<keyword evidence="8" id="KW-0159">Chromosome partition</keyword>
<dbReference type="InterPro" id="IPR050090">
    <property type="entry name" value="Tyrosine_recombinase_XerCD"/>
</dbReference>
<keyword evidence="13" id="KW-0131">Cell cycle</keyword>
<evidence type="ECO:0000256" key="8">
    <source>
        <dbReference type="ARBA" id="ARBA00022829"/>
    </source>
</evidence>
<dbReference type="PANTHER" id="PTHR30349">
    <property type="entry name" value="PHAGE INTEGRASE-RELATED"/>
    <property type="match status" value="1"/>
</dbReference>
<dbReference type="Pfam" id="PF00589">
    <property type="entry name" value="Phage_integrase"/>
    <property type="match status" value="1"/>
</dbReference>
<evidence type="ECO:0000256" key="12">
    <source>
        <dbReference type="ARBA" id="ARBA00023195"/>
    </source>
</evidence>
<keyword evidence="11" id="KW-0233">DNA recombination</keyword>
<dbReference type="PROSITE" id="PS51900">
    <property type="entry name" value="CB"/>
    <property type="match status" value="1"/>
</dbReference>
<keyword evidence="4" id="KW-0963">Cytoplasm</keyword>
<dbReference type="GO" id="GO:0016787">
    <property type="term" value="F:hydrolase activity"/>
    <property type="evidence" value="ECO:0007669"/>
    <property type="project" value="UniProtKB-KW"/>
</dbReference>
<dbReference type="GO" id="GO:0007059">
    <property type="term" value="P:chromosome segregation"/>
    <property type="evidence" value="ECO:0007669"/>
    <property type="project" value="UniProtKB-KW"/>
</dbReference>
<sequence>MTAKEKVRNDVLLQMRNHVDTMTLNVLEDVITRVLAGVEVVEIESLPATIDDSNAYVWELFMLKKAPKLSEKTVKRYQDIVMRFIDHCHKSFLKVTSMDVELYLSKISRDNNETSLDGQRRCLSAFFTWMRKSHLIVENPCDAIEPYKTIEKPIDHMEPEEVEQLKTGCKNKRDRALIEFLRSTAVRVGEAEQVRVCDIDWRTGEVSVYGEKSRRYRTTFLDSVAIKYITDWIRARGIQFNSKEALFTAIRGDKHKGINRQSIRSSVYAIKKRAQMERRVYPHLFRKTTATNITKRGGSVHDAGEYIGHKDNSTAARFYTFVGKDHTEEIFKKYVAII</sequence>
<dbReference type="Gene3D" id="1.10.443.10">
    <property type="entry name" value="Intergrase catalytic core"/>
    <property type="match status" value="1"/>
</dbReference>
<keyword evidence="7" id="KW-0378">Hydrolase</keyword>
<evidence type="ECO:0000259" key="16">
    <source>
        <dbReference type="PROSITE" id="PS51900"/>
    </source>
</evidence>
<feature type="domain" description="Core-binding (CB)" evidence="16">
    <location>
        <begin position="48"/>
        <end position="131"/>
    </location>
</feature>
<evidence type="ECO:0000256" key="5">
    <source>
        <dbReference type="ARBA" id="ARBA00022618"/>
    </source>
</evidence>
<dbReference type="GO" id="GO:0044826">
    <property type="term" value="P:viral genome integration into host DNA"/>
    <property type="evidence" value="ECO:0007669"/>
    <property type="project" value="UniProtKB-KW"/>
</dbReference>
<dbReference type="Pfam" id="PF13495">
    <property type="entry name" value="Phage_int_SAM_4"/>
    <property type="match status" value="1"/>
</dbReference>
<keyword evidence="12" id="KW-1179">Viral genome integration</keyword>
<evidence type="ECO:0000256" key="9">
    <source>
        <dbReference type="ARBA" id="ARBA00022908"/>
    </source>
</evidence>
<dbReference type="EMBL" id="BK015998">
    <property type="protein sequence ID" value="DAF88872.1"/>
    <property type="molecule type" value="Genomic_DNA"/>
</dbReference>
<evidence type="ECO:0000256" key="1">
    <source>
        <dbReference type="ARBA" id="ARBA00004496"/>
    </source>
</evidence>
<dbReference type="GO" id="GO:0051301">
    <property type="term" value="P:cell division"/>
    <property type="evidence" value="ECO:0007669"/>
    <property type="project" value="UniProtKB-KW"/>
</dbReference>
<keyword evidence="12" id="KW-1160">Virus entry into host cell</keyword>
<evidence type="ECO:0000256" key="14">
    <source>
        <dbReference type="PROSITE-ProRule" id="PRU01248"/>
    </source>
</evidence>
<keyword evidence="10 14" id="KW-0238">DNA-binding</keyword>
<protein>
    <recommendedName>
        <fullName evidence="3">Integrase</fullName>
    </recommendedName>
</protein>
<dbReference type="PANTHER" id="PTHR30349:SF77">
    <property type="entry name" value="TYROSINE RECOMBINASE XERC"/>
    <property type="match status" value="1"/>
</dbReference>
<accession>A0A8S5U335</accession>
<evidence type="ECO:0000259" key="15">
    <source>
        <dbReference type="PROSITE" id="PS51898"/>
    </source>
</evidence>
<evidence type="ECO:0000256" key="7">
    <source>
        <dbReference type="ARBA" id="ARBA00022801"/>
    </source>
</evidence>
<evidence type="ECO:0000256" key="13">
    <source>
        <dbReference type="ARBA" id="ARBA00023306"/>
    </source>
</evidence>
<dbReference type="GO" id="GO:0006310">
    <property type="term" value="P:DNA recombination"/>
    <property type="evidence" value="ECO:0007669"/>
    <property type="project" value="UniProtKB-KW"/>
</dbReference>
<name>A0A8S5U335_9CAUD</name>
<dbReference type="PROSITE" id="PS51898">
    <property type="entry name" value="TYR_RECOMBINASE"/>
    <property type="match status" value="1"/>
</dbReference>
<organism evidence="17">
    <name type="scientific">Siphoviridae sp. ctoyo6</name>
    <dbReference type="NCBI Taxonomy" id="2825674"/>
    <lineage>
        <taxon>Viruses</taxon>
        <taxon>Duplodnaviria</taxon>
        <taxon>Heunggongvirae</taxon>
        <taxon>Uroviricota</taxon>
        <taxon>Caudoviricetes</taxon>
    </lineage>
</organism>
<comment type="similarity">
    <text evidence="2">Belongs to the 'phage' integrase family.</text>
</comment>
<dbReference type="InterPro" id="IPR011010">
    <property type="entry name" value="DNA_brk_join_enz"/>
</dbReference>
<dbReference type="InterPro" id="IPR044068">
    <property type="entry name" value="CB"/>
</dbReference>
<dbReference type="InterPro" id="IPR002104">
    <property type="entry name" value="Integrase_catalytic"/>
</dbReference>
<evidence type="ECO:0000256" key="2">
    <source>
        <dbReference type="ARBA" id="ARBA00008857"/>
    </source>
</evidence>
<dbReference type="CDD" id="cd00397">
    <property type="entry name" value="DNA_BRE_C"/>
    <property type="match status" value="1"/>
</dbReference>